<sequence length="62" mass="7249">MGMVLREIAKEVGVHYSTVNRELRRNSTETGYEPITLPLTSLMIYKNERRSKSTNEMTEQMK</sequence>
<accession>A0A2T3J2G9</accession>
<evidence type="ECO:0000313" key="2">
    <source>
        <dbReference type="EMBL" id="PSU35480.1"/>
    </source>
</evidence>
<evidence type="ECO:0000259" key="1">
    <source>
        <dbReference type="Pfam" id="PF13936"/>
    </source>
</evidence>
<name>A0A2T3J2G9_9GAMM</name>
<organism evidence="2 3">
    <name type="scientific">Photobacterium lutimaris</name>
    <dbReference type="NCBI Taxonomy" id="388278"/>
    <lineage>
        <taxon>Bacteria</taxon>
        <taxon>Pseudomonadati</taxon>
        <taxon>Pseudomonadota</taxon>
        <taxon>Gammaproteobacteria</taxon>
        <taxon>Vibrionales</taxon>
        <taxon>Vibrionaceae</taxon>
        <taxon>Photobacterium</taxon>
    </lineage>
</organism>
<dbReference type="Gene3D" id="1.10.10.60">
    <property type="entry name" value="Homeodomain-like"/>
    <property type="match status" value="1"/>
</dbReference>
<dbReference type="RefSeq" id="WP_107346836.1">
    <property type="nucleotide sequence ID" value="NZ_PYMH01000001.1"/>
</dbReference>
<dbReference type="Proteomes" id="UP000241222">
    <property type="component" value="Unassembled WGS sequence"/>
</dbReference>
<keyword evidence="3" id="KW-1185">Reference proteome</keyword>
<dbReference type="InterPro" id="IPR025246">
    <property type="entry name" value="IS30-like_HTH"/>
</dbReference>
<dbReference type="OrthoDB" id="9803231at2"/>
<comment type="caution">
    <text evidence="2">The sequence shown here is derived from an EMBL/GenBank/DDBJ whole genome shotgun (WGS) entry which is preliminary data.</text>
</comment>
<dbReference type="Pfam" id="PF13936">
    <property type="entry name" value="HTH_38"/>
    <property type="match status" value="1"/>
</dbReference>
<protein>
    <recommendedName>
        <fullName evidence="1">Transposase IS30-like HTH domain-containing protein</fullName>
    </recommendedName>
</protein>
<dbReference type="EMBL" id="PYMH01000001">
    <property type="protein sequence ID" value="PSU35480.1"/>
    <property type="molecule type" value="Genomic_DNA"/>
</dbReference>
<gene>
    <name evidence="2" type="ORF">C9I99_00185</name>
</gene>
<feature type="domain" description="Transposase IS30-like HTH" evidence="1">
    <location>
        <begin position="4"/>
        <end position="26"/>
    </location>
</feature>
<evidence type="ECO:0000313" key="3">
    <source>
        <dbReference type="Proteomes" id="UP000241222"/>
    </source>
</evidence>
<reference evidence="2 3" key="1">
    <citation type="submission" date="2018-03" db="EMBL/GenBank/DDBJ databases">
        <title>Whole genome sequencing of Histamine producing bacteria.</title>
        <authorList>
            <person name="Butler K."/>
        </authorList>
    </citation>
    <scope>NUCLEOTIDE SEQUENCE [LARGE SCALE GENOMIC DNA]</scope>
    <source>
        <strain evidence="2 3">JCM 13586</strain>
    </source>
</reference>
<proteinExistence type="predicted"/>
<dbReference type="AlphaFoldDB" id="A0A2T3J2G9"/>